<comment type="caution">
    <text evidence="3">The sequence shown here is derived from an EMBL/GenBank/DDBJ whole genome shotgun (WGS) entry which is preliminary data.</text>
</comment>
<proteinExistence type="predicted"/>
<gene>
    <name evidence="3" type="ORF">WR25_23004</name>
</gene>
<dbReference type="Proteomes" id="UP000218231">
    <property type="component" value="Unassembled WGS sequence"/>
</dbReference>
<feature type="transmembrane region" description="Helical" evidence="2">
    <location>
        <begin position="216"/>
        <end position="238"/>
    </location>
</feature>
<evidence type="ECO:0000256" key="2">
    <source>
        <dbReference type="SAM" id="Phobius"/>
    </source>
</evidence>
<dbReference type="EMBL" id="LIAE01007324">
    <property type="protein sequence ID" value="PAV80028.1"/>
    <property type="molecule type" value="Genomic_DNA"/>
</dbReference>
<keyword evidence="2" id="KW-1133">Transmembrane helix</keyword>
<dbReference type="AlphaFoldDB" id="A0A2A2L1H7"/>
<name>A0A2A2L1H7_9BILA</name>
<organism evidence="3 4">
    <name type="scientific">Diploscapter pachys</name>
    <dbReference type="NCBI Taxonomy" id="2018661"/>
    <lineage>
        <taxon>Eukaryota</taxon>
        <taxon>Metazoa</taxon>
        <taxon>Ecdysozoa</taxon>
        <taxon>Nematoda</taxon>
        <taxon>Chromadorea</taxon>
        <taxon>Rhabditida</taxon>
        <taxon>Rhabditina</taxon>
        <taxon>Rhabditomorpha</taxon>
        <taxon>Rhabditoidea</taxon>
        <taxon>Rhabditidae</taxon>
        <taxon>Diploscapter</taxon>
    </lineage>
</organism>
<feature type="region of interest" description="Disordered" evidence="1">
    <location>
        <begin position="34"/>
        <end position="65"/>
    </location>
</feature>
<evidence type="ECO:0000313" key="4">
    <source>
        <dbReference type="Proteomes" id="UP000218231"/>
    </source>
</evidence>
<dbReference type="OrthoDB" id="5851221at2759"/>
<keyword evidence="4" id="KW-1185">Reference proteome</keyword>
<evidence type="ECO:0000256" key="1">
    <source>
        <dbReference type="SAM" id="MobiDB-lite"/>
    </source>
</evidence>
<feature type="transmembrane region" description="Helical" evidence="2">
    <location>
        <begin position="244"/>
        <end position="267"/>
    </location>
</feature>
<protein>
    <submittedName>
        <fullName evidence="3">Uncharacterized protein</fullName>
    </submittedName>
</protein>
<keyword evidence="2" id="KW-0812">Transmembrane</keyword>
<feature type="transmembrane region" description="Helical" evidence="2">
    <location>
        <begin position="180"/>
        <end position="204"/>
    </location>
</feature>
<keyword evidence="2" id="KW-0472">Membrane</keyword>
<reference evidence="3 4" key="1">
    <citation type="journal article" date="2017" name="Curr. Biol.">
        <title>Genome architecture and evolution of a unichromosomal asexual nematode.</title>
        <authorList>
            <person name="Fradin H."/>
            <person name="Zegar C."/>
            <person name="Gutwein M."/>
            <person name="Lucas J."/>
            <person name="Kovtun M."/>
            <person name="Corcoran D."/>
            <person name="Baugh L.R."/>
            <person name="Kiontke K."/>
            <person name="Gunsalus K."/>
            <person name="Fitch D.H."/>
            <person name="Piano F."/>
        </authorList>
    </citation>
    <scope>NUCLEOTIDE SEQUENCE [LARGE SCALE GENOMIC DNA]</scope>
    <source>
        <strain evidence="3">PF1309</strain>
    </source>
</reference>
<accession>A0A2A2L1H7</accession>
<feature type="transmembrane region" description="Helical" evidence="2">
    <location>
        <begin position="137"/>
        <end position="160"/>
    </location>
</feature>
<evidence type="ECO:0000313" key="3">
    <source>
        <dbReference type="EMBL" id="PAV80028.1"/>
    </source>
</evidence>
<sequence length="288" mass="33080">MPVIGPYIDYEQDSRYYADRNRKQQDEVVEYWTPDEPRPVMPKIPLKTPKIKEPSANGKRSDTKPPTGYKRIFWHIALQVNKAKEQFKKLLDKAKFIRNKFRANKVAPIQSKVQTRHLELEPLCCLSSCLVRGGCTAVVIFELIYIAVTILFILAGMSRGGFTLWEPLPDSFNQWFGHHLFYYAIGCYDIILLVMALAMARGLLNFDKAILHAHFYFCFFSLFINIVFLVFSCFALSAPGPYNFTFLNCILIFCFAFQIPLQVWAAAVTKSCKDFFALIHVFVALAEA</sequence>